<dbReference type="InterPro" id="IPR025736">
    <property type="entry name" value="PucR_C-HTH_dom"/>
</dbReference>
<dbReference type="InterPro" id="IPR041522">
    <property type="entry name" value="CdaR_GGDEF"/>
</dbReference>
<keyword evidence="5" id="KW-1185">Reference proteome</keyword>
<reference evidence="4" key="1">
    <citation type="submission" date="2021-02" db="EMBL/GenBank/DDBJ databases">
        <title>Phycicoccus sp. MQZ13P-5T, whole genome shotgun sequence.</title>
        <authorList>
            <person name="Tuo L."/>
        </authorList>
    </citation>
    <scope>NUCLEOTIDE SEQUENCE</scope>
    <source>
        <strain evidence="4">MQZ13P-5</strain>
    </source>
</reference>
<sequence length="365" mass="37950">MEADHEWFRALSAENRSWVGLVAQAGISSFIDWFGGDQERPAVTADVFGTAPRELTRSISLAQTLDLIRTVIGVVEREISGIAAPGEGDLAREAVLRYSREVAFAAAEVYAEAAEARGAWDARLESLVVDAVIRGEADDSMQSRAAALGWGAVSGVAVVVGSTPPGTTGAVVGELHRTARRTGVELLVAIHGPRVVCIGGGVTDPMSLAGTLDPHLGDGPIVVGPTVPHLFAAGRSARAAISGHTAAPAWPAAPRPVHADDLLAERALLGDLPARNALAARIVRPLEEASGGSLLETAAAWLDGGLGVEGTARALIVHPNTVRYRLAGIAKATGYDLTDPHDAQTVRLALALHRLGPVTRTTPRP</sequence>
<organism evidence="4 5">
    <name type="scientific">Phycicoccus sonneratiae</name>
    <dbReference type="NCBI Taxonomy" id="2807628"/>
    <lineage>
        <taxon>Bacteria</taxon>
        <taxon>Bacillati</taxon>
        <taxon>Actinomycetota</taxon>
        <taxon>Actinomycetes</taxon>
        <taxon>Micrococcales</taxon>
        <taxon>Intrasporangiaceae</taxon>
        <taxon>Phycicoccus</taxon>
    </lineage>
</organism>
<dbReference type="InterPro" id="IPR042070">
    <property type="entry name" value="PucR_C-HTH_sf"/>
</dbReference>
<dbReference type="EMBL" id="JAFDVD010000004">
    <property type="protein sequence ID" value="MBM6399309.1"/>
    <property type="molecule type" value="Genomic_DNA"/>
</dbReference>
<evidence type="ECO:0000256" key="1">
    <source>
        <dbReference type="ARBA" id="ARBA00006754"/>
    </source>
</evidence>
<feature type="domain" description="CdaR GGDEF-like" evidence="3">
    <location>
        <begin position="135"/>
        <end position="240"/>
    </location>
</feature>
<evidence type="ECO:0000313" key="5">
    <source>
        <dbReference type="Proteomes" id="UP001430172"/>
    </source>
</evidence>
<dbReference type="Proteomes" id="UP001430172">
    <property type="component" value="Unassembled WGS sequence"/>
</dbReference>
<dbReference type="Pfam" id="PF13556">
    <property type="entry name" value="HTH_30"/>
    <property type="match status" value="1"/>
</dbReference>
<protein>
    <submittedName>
        <fullName evidence="4">Helix-turn-helix domain-containing protein</fullName>
    </submittedName>
</protein>
<name>A0ABS2CJQ6_9MICO</name>
<accession>A0ABS2CJQ6</accession>
<evidence type="ECO:0000259" key="2">
    <source>
        <dbReference type="Pfam" id="PF13556"/>
    </source>
</evidence>
<comment type="caution">
    <text evidence="4">The sequence shown here is derived from an EMBL/GenBank/DDBJ whole genome shotgun (WGS) entry which is preliminary data.</text>
</comment>
<dbReference type="Pfam" id="PF17853">
    <property type="entry name" value="GGDEF_2"/>
    <property type="match status" value="1"/>
</dbReference>
<dbReference type="PANTHER" id="PTHR33744:SF7">
    <property type="entry name" value="PUCR FAMILY TRANSCRIPTIONAL REGULATOR"/>
    <property type="match status" value="1"/>
</dbReference>
<gene>
    <name evidence="4" type="ORF">JQN70_02800</name>
</gene>
<comment type="similarity">
    <text evidence="1">Belongs to the CdaR family.</text>
</comment>
<dbReference type="Gene3D" id="1.10.10.2840">
    <property type="entry name" value="PucR C-terminal helix-turn-helix domain"/>
    <property type="match status" value="1"/>
</dbReference>
<evidence type="ECO:0000313" key="4">
    <source>
        <dbReference type="EMBL" id="MBM6399309.1"/>
    </source>
</evidence>
<dbReference type="InterPro" id="IPR051448">
    <property type="entry name" value="CdaR-like_regulators"/>
</dbReference>
<dbReference type="PANTHER" id="PTHR33744">
    <property type="entry name" value="CARBOHYDRATE DIACID REGULATOR"/>
    <property type="match status" value="1"/>
</dbReference>
<feature type="domain" description="PucR C-terminal helix-turn-helix" evidence="2">
    <location>
        <begin position="294"/>
        <end position="351"/>
    </location>
</feature>
<evidence type="ECO:0000259" key="3">
    <source>
        <dbReference type="Pfam" id="PF17853"/>
    </source>
</evidence>
<proteinExistence type="inferred from homology"/>